<dbReference type="AlphaFoldDB" id="A0A9R1XFF6"/>
<dbReference type="Proteomes" id="UP000235145">
    <property type="component" value="Unassembled WGS sequence"/>
</dbReference>
<proteinExistence type="predicted"/>
<name>A0A9R1XFF6_LACSA</name>
<organism evidence="1 2">
    <name type="scientific">Lactuca sativa</name>
    <name type="common">Garden lettuce</name>
    <dbReference type="NCBI Taxonomy" id="4236"/>
    <lineage>
        <taxon>Eukaryota</taxon>
        <taxon>Viridiplantae</taxon>
        <taxon>Streptophyta</taxon>
        <taxon>Embryophyta</taxon>
        <taxon>Tracheophyta</taxon>
        <taxon>Spermatophyta</taxon>
        <taxon>Magnoliopsida</taxon>
        <taxon>eudicotyledons</taxon>
        <taxon>Gunneridae</taxon>
        <taxon>Pentapetalae</taxon>
        <taxon>asterids</taxon>
        <taxon>campanulids</taxon>
        <taxon>Asterales</taxon>
        <taxon>Asteraceae</taxon>
        <taxon>Cichorioideae</taxon>
        <taxon>Cichorieae</taxon>
        <taxon>Lactucinae</taxon>
        <taxon>Lactuca</taxon>
    </lineage>
</organism>
<gene>
    <name evidence="1" type="ORF">LSAT_V11C400204090</name>
</gene>
<protein>
    <submittedName>
        <fullName evidence="1">Uncharacterized protein</fullName>
    </submittedName>
</protein>
<evidence type="ECO:0000313" key="1">
    <source>
        <dbReference type="EMBL" id="KAJ0210921.1"/>
    </source>
</evidence>
<accession>A0A9R1XFF6</accession>
<reference evidence="1 2" key="1">
    <citation type="journal article" date="2017" name="Nat. Commun.">
        <title>Genome assembly with in vitro proximity ligation data and whole-genome triplication in lettuce.</title>
        <authorList>
            <person name="Reyes-Chin-Wo S."/>
            <person name="Wang Z."/>
            <person name="Yang X."/>
            <person name="Kozik A."/>
            <person name="Arikit S."/>
            <person name="Song C."/>
            <person name="Xia L."/>
            <person name="Froenicke L."/>
            <person name="Lavelle D.O."/>
            <person name="Truco M.J."/>
            <person name="Xia R."/>
            <person name="Zhu S."/>
            <person name="Xu C."/>
            <person name="Xu H."/>
            <person name="Xu X."/>
            <person name="Cox K."/>
            <person name="Korf I."/>
            <person name="Meyers B.C."/>
            <person name="Michelmore R.W."/>
        </authorList>
    </citation>
    <scope>NUCLEOTIDE SEQUENCE [LARGE SCALE GENOMIC DNA]</scope>
    <source>
        <strain evidence="2">cv. Salinas</strain>
        <tissue evidence="1">Seedlings</tissue>
    </source>
</reference>
<dbReference type="EMBL" id="NBSK02000004">
    <property type="protein sequence ID" value="KAJ0210921.1"/>
    <property type="molecule type" value="Genomic_DNA"/>
</dbReference>
<keyword evidence="2" id="KW-1185">Reference proteome</keyword>
<evidence type="ECO:0000313" key="2">
    <source>
        <dbReference type="Proteomes" id="UP000235145"/>
    </source>
</evidence>
<comment type="caution">
    <text evidence="1">The sequence shown here is derived from an EMBL/GenBank/DDBJ whole genome shotgun (WGS) entry which is preliminary data.</text>
</comment>
<sequence>MIALYAKDQIPNSCHFDSKIWVYKQKMVLSRKYFEGRLAFYVFVDTDLFSIHDLNDMIRKLGELSVYVEHGQTRVHTYFMSPTKVVIQQMDDDPSPELIRIRLKKKEVGSCSKKLDMNVLPK</sequence>